<dbReference type="Pfam" id="PF16044">
    <property type="entry name" value="DUF4796_C"/>
    <property type="match status" value="1"/>
</dbReference>
<dbReference type="PANTHER" id="PTHR33963:SF2">
    <property type="entry name" value="MKRN2 OPPOSITE STRAND PROTEIN"/>
    <property type="match status" value="1"/>
</dbReference>
<protein>
    <recommendedName>
        <fullName evidence="1">MKRN2 opposite strand protein-like C-terminal domain-containing protein</fullName>
    </recommendedName>
</protein>
<evidence type="ECO:0000313" key="3">
    <source>
        <dbReference type="Proteomes" id="UP001642540"/>
    </source>
</evidence>
<comment type="caution">
    <text evidence="2">The sequence shown here is derived from an EMBL/GenBank/DDBJ whole genome shotgun (WGS) entry which is preliminary data.</text>
</comment>
<feature type="domain" description="MKRN2 opposite strand protein-like C-terminal" evidence="1">
    <location>
        <begin position="55"/>
        <end position="214"/>
    </location>
</feature>
<dbReference type="PANTHER" id="PTHR33963">
    <property type="entry name" value="MKRN2 OPPOSITE STRAND PROTEIN"/>
    <property type="match status" value="1"/>
</dbReference>
<dbReference type="Proteomes" id="UP001642540">
    <property type="component" value="Unassembled WGS sequence"/>
</dbReference>
<accession>A0ABP1PR35</accession>
<evidence type="ECO:0000313" key="2">
    <source>
        <dbReference type="EMBL" id="CAL8074008.1"/>
    </source>
</evidence>
<dbReference type="EMBL" id="CAXLJM020000007">
    <property type="protein sequence ID" value="CAL8074008.1"/>
    <property type="molecule type" value="Genomic_DNA"/>
</dbReference>
<proteinExistence type="predicted"/>
<reference evidence="2 3" key="1">
    <citation type="submission" date="2024-08" db="EMBL/GenBank/DDBJ databases">
        <authorList>
            <person name="Cucini C."/>
            <person name="Frati F."/>
        </authorList>
    </citation>
    <scope>NUCLEOTIDE SEQUENCE [LARGE SCALE GENOMIC DNA]</scope>
</reference>
<organism evidence="2 3">
    <name type="scientific">Orchesella dallaii</name>
    <dbReference type="NCBI Taxonomy" id="48710"/>
    <lineage>
        <taxon>Eukaryota</taxon>
        <taxon>Metazoa</taxon>
        <taxon>Ecdysozoa</taxon>
        <taxon>Arthropoda</taxon>
        <taxon>Hexapoda</taxon>
        <taxon>Collembola</taxon>
        <taxon>Entomobryomorpha</taxon>
        <taxon>Entomobryoidea</taxon>
        <taxon>Orchesellidae</taxon>
        <taxon>Orchesellinae</taxon>
        <taxon>Orchesella</taxon>
    </lineage>
</organism>
<dbReference type="InterPro" id="IPR053921">
    <property type="entry name" value="MKRN2OS-like_C"/>
</dbReference>
<dbReference type="InterPro" id="IPR032016">
    <property type="entry name" value="MKRN2OS-like"/>
</dbReference>
<sequence length="226" mass="26221">MLQIPNYPLLFQMADEKAIFCLEHCKGQKIFSFRIPSSCTHCGTGLNDCILRIPPFRLPSPFRDAQKCPCSIVLKPTKGDFLTDYKNSDNLHIGVTNSAGVVYEYDMNGLSFHKTSNWKRCLAIKDFNKDKDFGSWSQYWDFTLDVVSGHQEQWARTRYDEDRHNCYSFVLAFLKALQVPELSSFARDRRMFCEKYILPKTASAAKYITLYRKLMSEPHLVLTNKN</sequence>
<gene>
    <name evidence="2" type="ORF">ODALV1_LOCUS2776</name>
</gene>
<keyword evidence="3" id="KW-1185">Reference proteome</keyword>
<evidence type="ECO:0000259" key="1">
    <source>
        <dbReference type="Pfam" id="PF16044"/>
    </source>
</evidence>
<name>A0ABP1PR35_9HEXA</name>